<dbReference type="GO" id="GO:0003676">
    <property type="term" value="F:nucleic acid binding"/>
    <property type="evidence" value="ECO:0007669"/>
    <property type="project" value="InterPro"/>
</dbReference>
<keyword evidence="1" id="KW-0862">Zinc</keyword>
<dbReference type="GO" id="GO:0008270">
    <property type="term" value="F:zinc ion binding"/>
    <property type="evidence" value="ECO:0007669"/>
    <property type="project" value="UniProtKB-KW"/>
</dbReference>
<sequence length="61" mass="6858">MSEKRNAGQNRSKPYDKPRENQGGKHKATYERETSGGWGYNPPRCFRCGGTGHKIAKCKTT</sequence>
<evidence type="ECO:0000259" key="3">
    <source>
        <dbReference type="PROSITE" id="PS50158"/>
    </source>
</evidence>
<dbReference type="Proteomes" id="UP000265520">
    <property type="component" value="Unassembled WGS sequence"/>
</dbReference>
<feature type="region of interest" description="Disordered" evidence="2">
    <location>
        <begin position="1"/>
        <end position="36"/>
    </location>
</feature>
<evidence type="ECO:0000313" key="4">
    <source>
        <dbReference type="EMBL" id="MCI78962.1"/>
    </source>
</evidence>
<evidence type="ECO:0000256" key="1">
    <source>
        <dbReference type="PROSITE-ProRule" id="PRU00047"/>
    </source>
</evidence>
<gene>
    <name evidence="4" type="ORF">A2U01_0100233</name>
</gene>
<reference evidence="4 5" key="1">
    <citation type="journal article" date="2018" name="Front. Plant Sci.">
        <title>Red Clover (Trifolium pratense) and Zigzag Clover (T. medium) - A Picture of Genomic Similarities and Differences.</title>
        <authorList>
            <person name="Dluhosova J."/>
            <person name="Istvanek J."/>
            <person name="Nedelnik J."/>
            <person name="Repkova J."/>
        </authorList>
    </citation>
    <scope>NUCLEOTIDE SEQUENCE [LARGE SCALE GENOMIC DNA]</scope>
    <source>
        <strain evidence="5">cv. 10/8</strain>
        <tissue evidence="4">Leaf</tissue>
    </source>
</reference>
<evidence type="ECO:0000256" key="2">
    <source>
        <dbReference type="SAM" id="MobiDB-lite"/>
    </source>
</evidence>
<evidence type="ECO:0000313" key="5">
    <source>
        <dbReference type="Proteomes" id="UP000265520"/>
    </source>
</evidence>
<feature type="non-terminal residue" evidence="4">
    <location>
        <position position="61"/>
    </location>
</feature>
<dbReference type="AlphaFoldDB" id="A0A392UV12"/>
<name>A0A392UV12_9FABA</name>
<dbReference type="PROSITE" id="PS50158">
    <property type="entry name" value="ZF_CCHC"/>
    <property type="match status" value="1"/>
</dbReference>
<protein>
    <recommendedName>
        <fullName evidence="3">CCHC-type domain-containing protein</fullName>
    </recommendedName>
</protein>
<comment type="caution">
    <text evidence="4">The sequence shown here is derived from an EMBL/GenBank/DDBJ whole genome shotgun (WGS) entry which is preliminary data.</text>
</comment>
<dbReference type="EMBL" id="LXQA010963000">
    <property type="protein sequence ID" value="MCI78962.1"/>
    <property type="molecule type" value="Genomic_DNA"/>
</dbReference>
<proteinExistence type="predicted"/>
<accession>A0A392UV12</accession>
<dbReference type="InterPro" id="IPR001878">
    <property type="entry name" value="Znf_CCHC"/>
</dbReference>
<keyword evidence="5" id="KW-1185">Reference proteome</keyword>
<feature type="domain" description="CCHC-type" evidence="3">
    <location>
        <begin position="44"/>
        <end position="59"/>
    </location>
</feature>
<keyword evidence="1" id="KW-0479">Metal-binding</keyword>
<feature type="compositionally biased region" description="Basic and acidic residues" evidence="2">
    <location>
        <begin position="13"/>
        <end position="34"/>
    </location>
</feature>
<keyword evidence="1" id="KW-0863">Zinc-finger</keyword>
<organism evidence="4 5">
    <name type="scientific">Trifolium medium</name>
    <dbReference type="NCBI Taxonomy" id="97028"/>
    <lineage>
        <taxon>Eukaryota</taxon>
        <taxon>Viridiplantae</taxon>
        <taxon>Streptophyta</taxon>
        <taxon>Embryophyta</taxon>
        <taxon>Tracheophyta</taxon>
        <taxon>Spermatophyta</taxon>
        <taxon>Magnoliopsida</taxon>
        <taxon>eudicotyledons</taxon>
        <taxon>Gunneridae</taxon>
        <taxon>Pentapetalae</taxon>
        <taxon>rosids</taxon>
        <taxon>fabids</taxon>
        <taxon>Fabales</taxon>
        <taxon>Fabaceae</taxon>
        <taxon>Papilionoideae</taxon>
        <taxon>50 kb inversion clade</taxon>
        <taxon>NPAAA clade</taxon>
        <taxon>Hologalegina</taxon>
        <taxon>IRL clade</taxon>
        <taxon>Trifolieae</taxon>
        <taxon>Trifolium</taxon>
    </lineage>
</organism>